<organism evidence="2">
    <name type="scientific">Palpitomonas bilix</name>
    <dbReference type="NCBI Taxonomy" id="652834"/>
    <lineage>
        <taxon>Eukaryota</taxon>
        <taxon>Eukaryota incertae sedis</taxon>
    </lineage>
</organism>
<feature type="compositionally biased region" description="Basic and acidic residues" evidence="1">
    <location>
        <begin position="11"/>
        <end position="22"/>
    </location>
</feature>
<feature type="compositionally biased region" description="Acidic residues" evidence="1">
    <location>
        <begin position="345"/>
        <end position="356"/>
    </location>
</feature>
<evidence type="ECO:0008006" key="3">
    <source>
        <dbReference type="Google" id="ProtNLM"/>
    </source>
</evidence>
<feature type="compositionally biased region" description="Low complexity" evidence="1">
    <location>
        <begin position="255"/>
        <end position="275"/>
    </location>
</feature>
<feature type="compositionally biased region" description="Basic and acidic residues" evidence="1">
    <location>
        <begin position="357"/>
        <end position="368"/>
    </location>
</feature>
<accession>A0A7S3D8U6</accession>
<name>A0A7S3D8U6_9EUKA</name>
<feature type="compositionally biased region" description="Acidic residues" evidence="1">
    <location>
        <begin position="313"/>
        <end position="326"/>
    </location>
</feature>
<gene>
    <name evidence="2" type="ORF">PBIL07802_LOCUS12331</name>
</gene>
<dbReference type="EMBL" id="HBIB01018942">
    <property type="protein sequence ID" value="CAE0250131.1"/>
    <property type="molecule type" value="Transcribed_RNA"/>
</dbReference>
<evidence type="ECO:0000313" key="2">
    <source>
        <dbReference type="EMBL" id="CAE0250131.1"/>
    </source>
</evidence>
<feature type="region of interest" description="Disordered" evidence="1">
    <location>
        <begin position="213"/>
        <end position="368"/>
    </location>
</feature>
<sequence length="368" mass="40465">MFGKLFGSGGAKEEKKAEEGGQEKGSFFSSFSSFASAVKDKVEKSSQKVTQTLKEVSSEIRDGAKEIRTSAMDSISGDKKDGVSYFDSGDKGEEDTGLKPIWYYPADKGVEDELKAKLLEVSEPVQTVEGKAISMDCPEYHYFMKIFGREEYSDSESVLSDPVLIEFARAASHGDMRLGRVRYYLVPKHVKEGQFWRSFQRYVDETKDALISQHLRGEPVPSRGKESTSEGRSSLSVSSDVPPPNVEVEKRQVQSASVVPPTATSAASPPSTDAVRGASSEAATPAVAKQPEAAVPVVTSSPQVDTQKKDDDKFWDEEDDEEDLFVSEEPSHFKEGEVEGGGDGADLEDDDDDWEEELKRELEELKKA</sequence>
<feature type="region of interest" description="Disordered" evidence="1">
    <location>
        <begin position="1"/>
        <end position="27"/>
    </location>
</feature>
<evidence type="ECO:0000256" key="1">
    <source>
        <dbReference type="SAM" id="MobiDB-lite"/>
    </source>
</evidence>
<dbReference type="AlphaFoldDB" id="A0A7S3D8U6"/>
<proteinExistence type="predicted"/>
<feature type="compositionally biased region" description="Low complexity" evidence="1">
    <location>
        <begin position="230"/>
        <end position="240"/>
    </location>
</feature>
<reference evidence="2" key="1">
    <citation type="submission" date="2021-01" db="EMBL/GenBank/DDBJ databases">
        <authorList>
            <person name="Corre E."/>
            <person name="Pelletier E."/>
            <person name="Niang G."/>
            <person name="Scheremetjew M."/>
            <person name="Finn R."/>
            <person name="Kale V."/>
            <person name="Holt S."/>
            <person name="Cochrane G."/>
            <person name="Meng A."/>
            <person name="Brown T."/>
            <person name="Cohen L."/>
        </authorList>
    </citation>
    <scope>NUCLEOTIDE SEQUENCE</scope>
    <source>
        <strain evidence="2">NIES-2562</strain>
    </source>
</reference>
<protein>
    <recommendedName>
        <fullName evidence="3">BSD domain-containing protein</fullName>
    </recommendedName>
</protein>
<feature type="compositionally biased region" description="Gly residues" evidence="1">
    <location>
        <begin position="1"/>
        <end position="10"/>
    </location>
</feature>